<organism evidence="4 5">
    <name type="scientific">Fulvivirga kasyanovii</name>
    <dbReference type="NCBI Taxonomy" id="396812"/>
    <lineage>
        <taxon>Bacteria</taxon>
        <taxon>Pseudomonadati</taxon>
        <taxon>Bacteroidota</taxon>
        <taxon>Cytophagia</taxon>
        <taxon>Cytophagales</taxon>
        <taxon>Fulvivirgaceae</taxon>
        <taxon>Fulvivirga</taxon>
    </lineage>
</organism>
<feature type="domain" description="Peptidase M16 N-terminal" evidence="2">
    <location>
        <begin position="81"/>
        <end position="175"/>
    </location>
</feature>
<protein>
    <submittedName>
        <fullName evidence="4">Insulinase family protein</fullName>
    </submittedName>
</protein>
<dbReference type="InterPro" id="IPR011765">
    <property type="entry name" value="Pept_M16_N"/>
</dbReference>
<dbReference type="Gene3D" id="2.50.20.10">
    <property type="entry name" value="Lipoprotein localisation LolA/LolB/LppX"/>
    <property type="match status" value="1"/>
</dbReference>
<dbReference type="PANTHER" id="PTHR11851:SF224">
    <property type="entry name" value="PROCESSING PROTEASE"/>
    <property type="match status" value="1"/>
</dbReference>
<dbReference type="InterPro" id="IPR007863">
    <property type="entry name" value="Peptidase_M16_C"/>
</dbReference>
<dbReference type="Pfam" id="PF00675">
    <property type="entry name" value="Peptidase_M16"/>
    <property type="match status" value="1"/>
</dbReference>
<keyword evidence="5" id="KW-1185">Reference proteome</keyword>
<sequence>MRTNMKTIHFKLLLALVFISFSAVAQVDRTKAPEPGPAPEIQIGEYQSFELKNGLKVFVVENHKIPRVAFSLTLDNEPILEKDKAGYVNIMGQLLRNGTTNRSKAKLDEEIDFIGASLSTSSGGIYAASLTKHKEKLLELMTDVLFNPAFPQEELEKIRKQTLSGLAASKDDPNAIAGNVRSVLVYGKDHPYGEITTEETVENITIEDAKAYYNKYFKPNVGYLAVVGDIKFKDAKKLVTKYFSKWEKAEVTQPTYKVPEAPKETFVAMVDRPTSVQSVINVSYPIQLEPGNPDVIKSRVLNQILGGGFSSRLMQNLREDKAFTYGARSSLSSDELVGNFNASASVRNEVTDSAVHEFLHELKRIRSKEVEEKELLAAKASVIGSFARALEQPSTVASFAINTARYNLPEDYYANYLKNVSNTTLADVKAMADKYIKPDHANIVVVGKASDVADGLKKFGPVKYYDIYGNEYDPGNSKKLPAGLTAGKVIDNYLKAIGGKDKLSGVKSLKMDMGADMMGNSIDMKVYKKTPKKLLVEVGMGGNVMSKQMLNEDEAVVAQMGNKIPVNEEIKEELVIGSYPFPELKYDEIGVETKLIGIEKVDAADAYAVEVTYPSGTKVTQYYDAQSGFKIRQTRVAKTPQGEMPMSTEFGDYKEVNGIYFPHLVVQPMGGGMKMNIKTESIEVNPEISDDTFK</sequence>
<evidence type="ECO:0000313" key="4">
    <source>
        <dbReference type="EMBL" id="MTI24566.1"/>
    </source>
</evidence>
<reference evidence="4 5" key="1">
    <citation type="submission" date="2019-02" db="EMBL/GenBank/DDBJ databases">
        <authorList>
            <person name="Goldberg S.R."/>
            <person name="Haltli B.A."/>
            <person name="Correa H."/>
            <person name="Russell K.G."/>
        </authorList>
    </citation>
    <scope>NUCLEOTIDE SEQUENCE [LARGE SCALE GENOMIC DNA]</scope>
    <source>
        <strain evidence="4 5">JCM 16186</strain>
    </source>
</reference>
<comment type="caution">
    <text evidence="4">The sequence shown here is derived from an EMBL/GenBank/DDBJ whole genome shotgun (WGS) entry which is preliminary data.</text>
</comment>
<dbReference type="SUPFAM" id="SSF63411">
    <property type="entry name" value="LuxS/MPP-like metallohydrolase"/>
    <property type="match status" value="2"/>
</dbReference>
<dbReference type="Gene3D" id="3.30.830.10">
    <property type="entry name" value="Metalloenzyme, LuxS/M16 peptidase-like"/>
    <property type="match status" value="2"/>
</dbReference>
<dbReference type="InterPro" id="IPR011249">
    <property type="entry name" value="Metalloenz_LuxS/M16"/>
</dbReference>
<feature type="domain" description="Peptidase M16 C-terminal" evidence="3">
    <location>
        <begin position="203"/>
        <end position="381"/>
    </location>
</feature>
<dbReference type="PANTHER" id="PTHR11851">
    <property type="entry name" value="METALLOPROTEASE"/>
    <property type="match status" value="1"/>
</dbReference>
<accession>A0ABW9RLJ7</accession>
<dbReference type="Proteomes" id="UP000798808">
    <property type="component" value="Unassembled WGS sequence"/>
</dbReference>
<proteinExistence type="predicted"/>
<feature type="signal peptide" evidence="1">
    <location>
        <begin position="1"/>
        <end position="25"/>
    </location>
</feature>
<name>A0ABW9RLJ7_9BACT</name>
<feature type="chain" id="PRO_5046128145" evidence="1">
    <location>
        <begin position="26"/>
        <end position="694"/>
    </location>
</feature>
<dbReference type="InterPro" id="IPR050361">
    <property type="entry name" value="MPP/UQCRC_Complex"/>
</dbReference>
<dbReference type="Pfam" id="PF05193">
    <property type="entry name" value="Peptidase_M16_C"/>
    <property type="match status" value="1"/>
</dbReference>
<evidence type="ECO:0000259" key="3">
    <source>
        <dbReference type="Pfam" id="PF05193"/>
    </source>
</evidence>
<dbReference type="EMBL" id="SMLW01000429">
    <property type="protein sequence ID" value="MTI24566.1"/>
    <property type="molecule type" value="Genomic_DNA"/>
</dbReference>
<keyword evidence="1" id="KW-0732">Signal</keyword>
<evidence type="ECO:0000256" key="1">
    <source>
        <dbReference type="SAM" id="SignalP"/>
    </source>
</evidence>
<evidence type="ECO:0000259" key="2">
    <source>
        <dbReference type="Pfam" id="PF00675"/>
    </source>
</evidence>
<evidence type="ECO:0000313" key="5">
    <source>
        <dbReference type="Proteomes" id="UP000798808"/>
    </source>
</evidence>
<gene>
    <name evidence="4" type="ORF">E1163_06375</name>
</gene>